<dbReference type="InterPro" id="IPR014729">
    <property type="entry name" value="Rossmann-like_a/b/a_fold"/>
</dbReference>
<dbReference type="PANTHER" id="PTHR43311:SF1">
    <property type="entry name" value="GLUTAMYL-Q TRNA(ASP) SYNTHETASE"/>
    <property type="match status" value="1"/>
</dbReference>
<dbReference type="AlphaFoldDB" id="A0A317E204"/>
<evidence type="ECO:0000256" key="5">
    <source>
        <dbReference type="ARBA" id="ARBA00022840"/>
    </source>
</evidence>
<evidence type="ECO:0000256" key="1">
    <source>
        <dbReference type="ARBA" id="ARBA00022598"/>
    </source>
</evidence>
<keyword evidence="7" id="KW-0648">Protein biosynthesis</keyword>
<dbReference type="Pfam" id="PF00749">
    <property type="entry name" value="tRNA-synt_1c"/>
    <property type="match status" value="1"/>
</dbReference>
<proteinExistence type="inferred from homology"/>
<keyword evidence="4" id="KW-0862">Zinc</keyword>
<name>A0A317E204_9PROT</name>
<dbReference type="GO" id="GO:0005524">
    <property type="term" value="F:ATP binding"/>
    <property type="evidence" value="ECO:0007669"/>
    <property type="project" value="UniProtKB-KW"/>
</dbReference>
<dbReference type="GO" id="GO:0004818">
    <property type="term" value="F:glutamate-tRNA ligase activity"/>
    <property type="evidence" value="ECO:0007669"/>
    <property type="project" value="TreeGrafter"/>
</dbReference>
<dbReference type="PRINTS" id="PR00987">
    <property type="entry name" value="TRNASYNTHGLU"/>
</dbReference>
<evidence type="ECO:0000256" key="4">
    <source>
        <dbReference type="ARBA" id="ARBA00022833"/>
    </source>
</evidence>
<comment type="caution">
    <text evidence="10">The sequence shown here is derived from an EMBL/GenBank/DDBJ whole genome shotgun (WGS) entry which is preliminary data.</text>
</comment>
<evidence type="ECO:0000256" key="8">
    <source>
        <dbReference type="SAM" id="MobiDB-lite"/>
    </source>
</evidence>
<evidence type="ECO:0000256" key="7">
    <source>
        <dbReference type="RuleBase" id="RU363037"/>
    </source>
</evidence>
<gene>
    <name evidence="10" type="ORF">DKG74_14015</name>
</gene>
<keyword evidence="11" id="KW-1185">Reference proteome</keyword>
<dbReference type="PROSITE" id="PS00178">
    <property type="entry name" value="AA_TRNA_LIGASE_I"/>
    <property type="match status" value="1"/>
</dbReference>
<keyword evidence="6 7" id="KW-0030">Aminoacyl-tRNA synthetase</keyword>
<keyword evidence="5 7" id="KW-0067">ATP-binding</keyword>
<evidence type="ECO:0000256" key="2">
    <source>
        <dbReference type="ARBA" id="ARBA00022723"/>
    </source>
</evidence>
<feature type="domain" description="Glutamyl/glutaminyl-tRNA synthetase class Ib catalytic" evidence="9">
    <location>
        <begin position="34"/>
        <end position="307"/>
    </location>
</feature>
<accession>A0A317E204</accession>
<dbReference type="InterPro" id="IPR020058">
    <property type="entry name" value="Glu/Gln-tRNA-synth_Ib_cat-dom"/>
</dbReference>
<evidence type="ECO:0000256" key="6">
    <source>
        <dbReference type="ARBA" id="ARBA00023146"/>
    </source>
</evidence>
<organism evidence="10 11">
    <name type="scientific">Zavarzinia aquatilis</name>
    <dbReference type="NCBI Taxonomy" id="2211142"/>
    <lineage>
        <taxon>Bacteria</taxon>
        <taxon>Pseudomonadati</taxon>
        <taxon>Pseudomonadota</taxon>
        <taxon>Alphaproteobacteria</taxon>
        <taxon>Rhodospirillales</taxon>
        <taxon>Zavarziniaceae</taxon>
        <taxon>Zavarzinia</taxon>
    </lineage>
</organism>
<evidence type="ECO:0000313" key="11">
    <source>
        <dbReference type="Proteomes" id="UP000245461"/>
    </source>
</evidence>
<dbReference type="InterPro" id="IPR001412">
    <property type="entry name" value="aa-tRNA-synth_I_CS"/>
</dbReference>
<dbReference type="PANTHER" id="PTHR43311">
    <property type="entry name" value="GLUTAMATE--TRNA LIGASE"/>
    <property type="match status" value="1"/>
</dbReference>
<evidence type="ECO:0000256" key="3">
    <source>
        <dbReference type="ARBA" id="ARBA00022741"/>
    </source>
</evidence>
<dbReference type="InterPro" id="IPR000924">
    <property type="entry name" value="Glu/Gln-tRNA-synth"/>
</dbReference>
<dbReference type="SUPFAM" id="SSF52374">
    <property type="entry name" value="Nucleotidylyl transferase"/>
    <property type="match status" value="1"/>
</dbReference>
<dbReference type="GO" id="GO:0006424">
    <property type="term" value="P:glutamyl-tRNA aminoacylation"/>
    <property type="evidence" value="ECO:0007669"/>
    <property type="project" value="TreeGrafter"/>
</dbReference>
<dbReference type="Proteomes" id="UP000245461">
    <property type="component" value="Unassembled WGS sequence"/>
</dbReference>
<dbReference type="NCBIfam" id="NF004315">
    <property type="entry name" value="PRK05710.1-4"/>
    <property type="match status" value="1"/>
</dbReference>
<feature type="compositionally biased region" description="Basic and acidic residues" evidence="8">
    <location>
        <begin position="8"/>
        <end position="25"/>
    </location>
</feature>
<comment type="similarity">
    <text evidence="7">Belongs to the class-I aminoacyl-tRNA synthetase family.</text>
</comment>
<dbReference type="Gene3D" id="3.40.50.620">
    <property type="entry name" value="HUPs"/>
    <property type="match status" value="1"/>
</dbReference>
<keyword evidence="1 7" id="KW-0436">Ligase</keyword>
<protein>
    <submittedName>
        <fullName evidence="10">tRNA glutamyl-Q(34) synthetase GluQRS</fullName>
    </submittedName>
</protein>
<dbReference type="OrthoDB" id="9807503at2"/>
<sequence>MGVIRLSPDGRRGCHNHDVESPEEKPGLVNIAPISTRFAPSPTGRLHLGHAYAAWTAHDRARATGGRFLLRLEDIDQTRCRPEFDAAIIEDLNWLGIAWDGPVRRQSEHFADYRVALDRLTGLGVIYPCFCTRAEIAAEVAASPGAPQGPAGPLYPGTCRALDPARRAARLAEGKDHALRLDVGKAMALVGRPLFWHDEKAGEQQARPDMLGDVVLARKETPTSYHLAVTVDDALQGITLVTRAIDLFPATHVHRLLQALLDLPVPAYAHHGLVLGEDGIRLAKRDKALTLAAMRAAGETPQDLRRRLGLSAC</sequence>
<dbReference type="InterPro" id="IPR049940">
    <property type="entry name" value="GluQ/Sye"/>
</dbReference>
<evidence type="ECO:0000313" key="10">
    <source>
        <dbReference type="EMBL" id="PWR21118.1"/>
    </source>
</evidence>
<evidence type="ECO:0000259" key="9">
    <source>
        <dbReference type="Pfam" id="PF00749"/>
    </source>
</evidence>
<reference evidence="10 11" key="1">
    <citation type="submission" date="2018-05" db="EMBL/GenBank/DDBJ databases">
        <title>Zavarzinia sp. HR-AS.</title>
        <authorList>
            <person name="Lee Y."/>
            <person name="Jeon C.O."/>
        </authorList>
    </citation>
    <scope>NUCLEOTIDE SEQUENCE [LARGE SCALE GENOMIC DNA]</scope>
    <source>
        <strain evidence="10 11">HR-AS</strain>
    </source>
</reference>
<keyword evidence="3 7" id="KW-0547">Nucleotide-binding</keyword>
<feature type="region of interest" description="Disordered" evidence="8">
    <location>
        <begin position="1"/>
        <end position="25"/>
    </location>
</feature>
<keyword evidence="2" id="KW-0479">Metal-binding</keyword>
<dbReference type="GO" id="GO:0005829">
    <property type="term" value="C:cytosol"/>
    <property type="evidence" value="ECO:0007669"/>
    <property type="project" value="TreeGrafter"/>
</dbReference>
<dbReference type="EMBL" id="QGLE01000008">
    <property type="protein sequence ID" value="PWR21118.1"/>
    <property type="molecule type" value="Genomic_DNA"/>
</dbReference>